<accession>A0A2P2MTT3</accession>
<evidence type="ECO:0000313" key="2">
    <source>
        <dbReference type="EMBL" id="MBX33616.1"/>
    </source>
</evidence>
<name>A0A2P2MTT3_RHIMU</name>
<dbReference type="AlphaFoldDB" id="A0A2P2MTT3"/>
<keyword evidence="1" id="KW-0732">Signal</keyword>
<evidence type="ECO:0000256" key="1">
    <source>
        <dbReference type="SAM" id="SignalP"/>
    </source>
</evidence>
<proteinExistence type="predicted"/>
<protein>
    <submittedName>
        <fullName evidence="2">Protein MON2 homolog isoform X1</fullName>
    </submittedName>
</protein>
<feature type="chain" id="PRO_5015176065" evidence="1">
    <location>
        <begin position="19"/>
        <end position="42"/>
    </location>
</feature>
<sequence length="42" mass="4875">MIDSLWLTILDALSLILTRSVDFLRVVGVNAYFMHIPHMKLM</sequence>
<feature type="signal peptide" evidence="1">
    <location>
        <begin position="1"/>
        <end position="18"/>
    </location>
</feature>
<dbReference type="EMBL" id="GGEC01053132">
    <property type="protein sequence ID" value="MBX33616.1"/>
    <property type="molecule type" value="Transcribed_RNA"/>
</dbReference>
<organism evidence="2">
    <name type="scientific">Rhizophora mucronata</name>
    <name type="common">Asiatic mangrove</name>
    <dbReference type="NCBI Taxonomy" id="61149"/>
    <lineage>
        <taxon>Eukaryota</taxon>
        <taxon>Viridiplantae</taxon>
        <taxon>Streptophyta</taxon>
        <taxon>Embryophyta</taxon>
        <taxon>Tracheophyta</taxon>
        <taxon>Spermatophyta</taxon>
        <taxon>Magnoliopsida</taxon>
        <taxon>eudicotyledons</taxon>
        <taxon>Gunneridae</taxon>
        <taxon>Pentapetalae</taxon>
        <taxon>rosids</taxon>
        <taxon>fabids</taxon>
        <taxon>Malpighiales</taxon>
        <taxon>Rhizophoraceae</taxon>
        <taxon>Rhizophora</taxon>
    </lineage>
</organism>
<reference evidence="2" key="1">
    <citation type="submission" date="2018-02" db="EMBL/GenBank/DDBJ databases">
        <title>Rhizophora mucronata_Transcriptome.</title>
        <authorList>
            <person name="Meera S.P."/>
            <person name="Sreeshan A."/>
            <person name="Augustine A."/>
        </authorList>
    </citation>
    <scope>NUCLEOTIDE SEQUENCE</scope>
    <source>
        <tissue evidence="2">Leaf</tissue>
    </source>
</reference>